<feature type="signal peptide" evidence="3">
    <location>
        <begin position="1"/>
        <end position="24"/>
    </location>
</feature>
<evidence type="ECO:0000313" key="5">
    <source>
        <dbReference type="EMBL" id="TYS84552.1"/>
    </source>
</evidence>
<dbReference type="InterPro" id="IPR051933">
    <property type="entry name" value="Resuscitation_pf_RpfB"/>
</dbReference>
<evidence type="ECO:0000259" key="4">
    <source>
        <dbReference type="PROSITE" id="PS51782"/>
    </source>
</evidence>
<evidence type="ECO:0000256" key="1">
    <source>
        <dbReference type="ARBA" id="ARBA00022729"/>
    </source>
</evidence>
<dbReference type="Pfam" id="PF01476">
    <property type="entry name" value="LysM"/>
    <property type="match status" value="2"/>
</dbReference>
<evidence type="ECO:0000313" key="6">
    <source>
        <dbReference type="Proteomes" id="UP000324269"/>
    </source>
</evidence>
<dbReference type="SUPFAM" id="SSF54106">
    <property type="entry name" value="LysM domain"/>
    <property type="match status" value="2"/>
</dbReference>
<protein>
    <submittedName>
        <fullName evidence="5">LysM peptidoglycan-binding domain-containing protein</fullName>
    </submittedName>
</protein>
<dbReference type="CDD" id="cd22786">
    <property type="entry name" value="DPBB_YuiC-like"/>
    <property type="match status" value="1"/>
</dbReference>
<dbReference type="STRING" id="189382.BHE18_04595"/>
<dbReference type="PANTHER" id="PTHR39160">
    <property type="entry name" value="CELL WALL-BINDING PROTEIN YOCH"/>
    <property type="match status" value="1"/>
</dbReference>
<gene>
    <name evidence="5" type="ORF">FZC85_14345</name>
</gene>
<dbReference type="OrthoDB" id="9798935at2"/>
<dbReference type="Gene3D" id="2.40.40.10">
    <property type="entry name" value="RlpA-like domain"/>
    <property type="match status" value="1"/>
</dbReference>
<dbReference type="GO" id="GO:0009254">
    <property type="term" value="P:peptidoglycan turnover"/>
    <property type="evidence" value="ECO:0007669"/>
    <property type="project" value="InterPro"/>
</dbReference>
<dbReference type="InterPro" id="IPR036779">
    <property type="entry name" value="LysM_dom_sf"/>
</dbReference>
<dbReference type="EMBL" id="VTEZ01000004">
    <property type="protein sequence ID" value="TYS84552.1"/>
    <property type="molecule type" value="Genomic_DNA"/>
</dbReference>
<dbReference type="InterPro" id="IPR010611">
    <property type="entry name" value="3D_dom"/>
</dbReference>
<dbReference type="CDD" id="cd00118">
    <property type="entry name" value="LysM"/>
    <property type="match status" value="2"/>
</dbReference>
<name>A0A5D4UB91_9BACI</name>
<dbReference type="Proteomes" id="UP000324269">
    <property type="component" value="Unassembled WGS sequence"/>
</dbReference>
<dbReference type="InterPro" id="IPR036908">
    <property type="entry name" value="RlpA-like_sf"/>
</dbReference>
<dbReference type="AlphaFoldDB" id="A0A5D4UB91"/>
<comment type="caution">
    <text evidence="5">The sequence shown here is derived from an EMBL/GenBank/DDBJ whole genome shotgun (WGS) entry which is preliminary data.</text>
</comment>
<feature type="domain" description="LysM" evidence="4">
    <location>
        <begin position="74"/>
        <end position="117"/>
    </location>
</feature>
<dbReference type="PROSITE" id="PS51782">
    <property type="entry name" value="LYSM"/>
    <property type="match status" value="2"/>
</dbReference>
<feature type="compositionally biased region" description="Low complexity" evidence="2">
    <location>
        <begin position="146"/>
        <end position="162"/>
    </location>
</feature>
<dbReference type="InterPro" id="IPR018392">
    <property type="entry name" value="LysM"/>
</dbReference>
<dbReference type="GO" id="GO:0019867">
    <property type="term" value="C:outer membrane"/>
    <property type="evidence" value="ECO:0007669"/>
    <property type="project" value="InterPro"/>
</dbReference>
<sequence length="276" mass="29162">MKLKKSIISVAAFTTLAVSGGASASAQDIEVNKGDTLWGIAQEYGTSVDQLMKWNNLNSHLIYPDQELKVSSKEYYTVKKGDTLWGISSQYGISVDSLIGWNALESDLIVPGQELVINLEDKKAPSATANTSEQAAAPAQEEETAEVAPEAEAPAAEPAEAQPAEEEPAAEPAPQEEAVKEITVEATAYTASCEGCSGTTATGVNLLENPDAKVIAVDPDVIPLGSKVYVEGYGYATAEDTGGAIKGNRIDVFIPSKDQAVDWGRKSVNVKILESK</sequence>
<accession>A0A5D4UB91</accession>
<proteinExistence type="predicted"/>
<feature type="chain" id="PRO_5039563938" evidence="3">
    <location>
        <begin position="25"/>
        <end position="276"/>
    </location>
</feature>
<dbReference type="SMART" id="SM00257">
    <property type="entry name" value="LysM"/>
    <property type="match status" value="2"/>
</dbReference>
<feature type="region of interest" description="Disordered" evidence="2">
    <location>
        <begin position="126"/>
        <end position="177"/>
    </location>
</feature>
<dbReference type="Pfam" id="PF06725">
    <property type="entry name" value="3D"/>
    <property type="match status" value="1"/>
</dbReference>
<dbReference type="GO" id="GO:0004553">
    <property type="term" value="F:hydrolase activity, hydrolyzing O-glycosyl compounds"/>
    <property type="evidence" value="ECO:0007669"/>
    <property type="project" value="InterPro"/>
</dbReference>
<dbReference type="PANTHER" id="PTHR39160:SF6">
    <property type="entry name" value="CELL WALL-BINDING PROTEIN YOCH"/>
    <property type="match status" value="1"/>
</dbReference>
<dbReference type="SUPFAM" id="SSF50685">
    <property type="entry name" value="Barwin-like endoglucanases"/>
    <property type="match status" value="1"/>
</dbReference>
<keyword evidence="1 3" id="KW-0732">Signal</keyword>
<dbReference type="RefSeq" id="WP_148968984.1">
    <property type="nucleotide sequence ID" value="NZ_CANLNA010000002.1"/>
</dbReference>
<reference evidence="5 6" key="1">
    <citation type="submission" date="2019-08" db="EMBL/GenBank/DDBJ databases">
        <title>Bacillus genomes from the desert of Cuatro Cienegas, Coahuila.</title>
        <authorList>
            <person name="Olmedo-Alvarez G."/>
        </authorList>
    </citation>
    <scope>NUCLEOTIDE SEQUENCE [LARGE SCALE GENOMIC DNA]</scope>
    <source>
        <strain evidence="5 6">CH87b_3T</strain>
    </source>
</reference>
<evidence type="ECO:0000256" key="3">
    <source>
        <dbReference type="SAM" id="SignalP"/>
    </source>
</evidence>
<feature type="domain" description="LysM" evidence="4">
    <location>
        <begin position="27"/>
        <end position="70"/>
    </location>
</feature>
<evidence type="ECO:0000256" key="2">
    <source>
        <dbReference type="SAM" id="MobiDB-lite"/>
    </source>
</evidence>
<dbReference type="Gene3D" id="3.10.350.10">
    <property type="entry name" value="LysM domain"/>
    <property type="match status" value="2"/>
</dbReference>
<organism evidence="5 6">
    <name type="scientific">Rossellomorea aquimaris</name>
    <dbReference type="NCBI Taxonomy" id="189382"/>
    <lineage>
        <taxon>Bacteria</taxon>
        <taxon>Bacillati</taxon>
        <taxon>Bacillota</taxon>
        <taxon>Bacilli</taxon>
        <taxon>Bacillales</taxon>
        <taxon>Bacillaceae</taxon>
        <taxon>Rossellomorea</taxon>
    </lineage>
</organism>